<organism evidence="1 2">
    <name type="scientific">Molossus molossus</name>
    <name type="common">Pallas' mastiff bat</name>
    <name type="synonym">Vespertilio molossus</name>
    <dbReference type="NCBI Taxonomy" id="27622"/>
    <lineage>
        <taxon>Eukaryota</taxon>
        <taxon>Metazoa</taxon>
        <taxon>Chordata</taxon>
        <taxon>Craniata</taxon>
        <taxon>Vertebrata</taxon>
        <taxon>Euteleostomi</taxon>
        <taxon>Mammalia</taxon>
        <taxon>Eutheria</taxon>
        <taxon>Laurasiatheria</taxon>
        <taxon>Chiroptera</taxon>
        <taxon>Yangochiroptera</taxon>
        <taxon>Molossidae</taxon>
        <taxon>Molossus</taxon>
    </lineage>
</organism>
<sequence length="148" mass="16231">MEIGYRPTTLKREGVGGREEINHRTYIHVRITIGHGQQSWGWGGWGGGCQRGKKGETSVTKIKLKKKRRRIYCVLPVEYSSVSMASKQVSSMGTVVTGGDTLLDAIVYSRATCKYGINTGDCTSDKGVTSKCWPLWLGYIIGISAQIA</sequence>
<proteinExistence type="predicted"/>
<gene>
    <name evidence="1" type="ORF">HJG59_009290</name>
</gene>
<protein>
    <submittedName>
        <fullName evidence="1">Uncharacterized protein</fullName>
    </submittedName>
</protein>
<reference evidence="1 2" key="1">
    <citation type="journal article" date="2020" name="Nature">
        <title>Six reference-quality genomes reveal evolution of bat adaptations.</title>
        <authorList>
            <person name="Jebb D."/>
            <person name="Huang Z."/>
            <person name="Pippel M."/>
            <person name="Hughes G.M."/>
            <person name="Lavrichenko K."/>
            <person name="Devanna P."/>
            <person name="Winkler S."/>
            <person name="Jermiin L.S."/>
            <person name="Skirmuntt E.C."/>
            <person name="Katzourakis A."/>
            <person name="Burkitt-Gray L."/>
            <person name="Ray D.A."/>
            <person name="Sullivan K.A.M."/>
            <person name="Roscito J.G."/>
            <person name="Kirilenko B.M."/>
            <person name="Davalos L.M."/>
            <person name="Corthals A.P."/>
            <person name="Power M.L."/>
            <person name="Jones G."/>
            <person name="Ransome R.D."/>
            <person name="Dechmann D.K.N."/>
            <person name="Locatelli A.G."/>
            <person name="Puechmaille S.J."/>
            <person name="Fedrigo O."/>
            <person name="Jarvis E.D."/>
            <person name="Hiller M."/>
            <person name="Vernes S.C."/>
            <person name="Myers E.W."/>
            <person name="Teeling E.C."/>
        </authorList>
    </citation>
    <scope>NUCLEOTIDE SEQUENCE [LARGE SCALE GENOMIC DNA]</scope>
    <source>
        <strain evidence="1">MMolMol1</strain>
        <tissue evidence="1">Muscle</tissue>
    </source>
</reference>
<evidence type="ECO:0000313" key="1">
    <source>
        <dbReference type="EMBL" id="KAF6425247.1"/>
    </source>
</evidence>
<name>A0A7J8DPT8_MOLMO</name>
<evidence type="ECO:0000313" key="2">
    <source>
        <dbReference type="Proteomes" id="UP000550707"/>
    </source>
</evidence>
<dbReference type="Proteomes" id="UP000550707">
    <property type="component" value="Unassembled WGS sequence"/>
</dbReference>
<dbReference type="EMBL" id="JACASF010000017">
    <property type="protein sequence ID" value="KAF6425247.1"/>
    <property type="molecule type" value="Genomic_DNA"/>
</dbReference>
<dbReference type="InParanoid" id="A0A7J8DPT8"/>
<comment type="caution">
    <text evidence="1">The sequence shown here is derived from an EMBL/GenBank/DDBJ whole genome shotgun (WGS) entry which is preliminary data.</text>
</comment>
<dbReference type="AlphaFoldDB" id="A0A7J8DPT8"/>
<keyword evidence="2" id="KW-1185">Reference proteome</keyword>
<accession>A0A7J8DPT8</accession>